<evidence type="ECO:0000256" key="1">
    <source>
        <dbReference type="SAM" id="MobiDB-lite"/>
    </source>
</evidence>
<evidence type="ECO:0000313" key="3">
    <source>
        <dbReference type="EMBL" id="ABK77140.1"/>
    </source>
</evidence>
<gene>
    <name evidence="3" type="ordered locus">CENSYa_0507</name>
</gene>
<reference evidence="3 4" key="1">
    <citation type="journal article" date="2006" name="Proc. Natl. Acad. Sci. U.S.A.">
        <title>Genomic analysis of the uncultivated marine crenarchaeote Cenarchaeum symbiosum.</title>
        <authorList>
            <person name="Hallam S.J."/>
            <person name="Konstantinidis K.T."/>
            <person name="Putnam N."/>
            <person name="Schleper C."/>
            <person name="Watanabe Y."/>
            <person name="Sugahara J."/>
            <person name="Preston C."/>
            <person name="de la Torre J."/>
            <person name="Richardson P.M."/>
            <person name="DeLong E.F."/>
        </authorList>
    </citation>
    <scope>NUCLEOTIDE SEQUENCE [LARGE SCALE GENOMIC DNA]</scope>
    <source>
        <strain evidence="4">A</strain>
    </source>
</reference>
<proteinExistence type="predicted"/>
<dbReference type="EMBL" id="DP000238">
    <property type="protein sequence ID" value="ABK77140.1"/>
    <property type="molecule type" value="Genomic_DNA"/>
</dbReference>
<feature type="domain" description="DUF7669" evidence="2">
    <location>
        <begin position="106"/>
        <end position="179"/>
    </location>
</feature>
<feature type="region of interest" description="Disordered" evidence="1">
    <location>
        <begin position="75"/>
        <end position="94"/>
    </location>
</feature>
<sequence length="221" mass="24887">MAASRNTDLQAEKLLHLIRSSKGAYMGDLRGILGISQEEMSGLATRLKMDKSVEIKEVHRGGAFFDFMLTYRESTGMPREGPEKDGLESDDDTEPRAVHVPTAVAVWIAAATLHREHGKEESFTKDAIISKVREQELCSVSDSTIETHVTNLCVANSAASRGGSPHRKLYRTGRGMYRLYKRGERFHPSRKSGPITPKPSRIPEEYADLRKWYSEVYCSRR</sequence>
<organism evidence="3 4">
    <name type="scientific">Cenarchaeum symbiosum (strain A)</name>
    <dbReference type="NCBI Taxonomy" id="414004"/>
    <lineage>
        <taxon>Archaea</taxon>
        <taxon>Nitrososphaerota</taxon>
        <taxon>Candidatus Cenarchaeales</taxon>
        <taxon>Candidatus Cenarchaeaceae</taxon>
        <taxon>Candidatus Cenarchaeum</taxon>
    </lineage>
</organism>
<dbReference type="STRING" id="414004.CENSYa_0507"/>
<dbReference type="AlphaFoldDB" id="A0RUX3"/>
<dbReference type="EnsemblBacteria" id="ABK77140">
    <property type="protein sequence ID" value="ABK77140"/>
    <property type="gene ID" value="CENSYa_0507"/>
</dbReference>
<name>A0RUX3_CENSY</name>
<evidence type="ECO:0000313" key="4">
    <source>
        <dbReference type="Proteomes" id="UP000000758"/>
    </source>
</evidence>
<dbReference type="InterPro" id="IPR056086">
    <property type="entry name" value="DUF7669"/>
</dbReference>
<dbReference type="Proteomes" id="UP000000758">
    <property type="component" value="Chromosome"/>
</dbReference>
<evidence type="ECO:0000259" key="2">
    <source>
        <dbReference type="Pfam" id="PF24706"/>
    </source>
</evidence>
<protein>
    <recommendedName>
        <fullName evidence="2">DUF7669 domain-containing protein</fullName>
    </recommendedName>
</protein>
<accession>A0RUX3</accession>
<keyword evidence="4" id="KW-1185">Reference proteome</keyword>
<dbReference type="Pfam" id="PF24706">
    <property type="entry name" value="DUF7669"/>
    <property type="match status" value="1"/>
</dbReference>
<dbReference type="HOGENOM" id="CLU_1248246_0_0_2"/>
<dbReference type="KEGG" id="csy:CENSYa_0507"/>